<dbReference type="SMART" id="SM00475">
    <property type="entry name" value="53EXOc"/>
    <property type="match status" value="1"/>
</dbReference>
<evidence type="ECO:0000259" key="3">
    <source>
        <dbReference type="SMART" id="SM00475"/>
    </source>
</evidence>
<dbReference type="EMBL" id="LR796423">
    <property type="protein sequence ID" value="CAB4143432.1"/>
    <property type="molecule type" value="Genomic_DNA"/>
</dbReference>
<dbReference type="PANTHER" id="PTHR42646:SF2">
    <property type="entry name" value="5'-3' EXONUCLEASE FAMILY PROTEIN"/>
    <property type="match status" value="1"/>
</dbReference>
<proteinExistence type="predicted"/>
<accession>A0A6J5MB13</accession>
<sequence length="283" mass="33396">MIIVDLNQVMISNFMAQIGNHTNIKIEEDLLRHMVLNSLRGYNAKFRNDYGEMIIACDDRGSWRRQVFPYYKANRKKDREQSEIDWNAVFESLNKIREELKSFFPYRVIQIETAEADDVIGTLCHEYGNTSEKILIVSGDKDFRQLHGYMNVRQYDPVRKKWIEENNPDRYLKEHIMKGDRGDGVPNFLSRDDCFVLAGRQKPLTNKKLDLWLTLEPEVFCDENMLRGWKRNQQLVDLNFIPADIRKAVVDSYNAQAGKGREKLFTYFVEHKLKNLLSDIDQF</sequence>
<dbReference type="GO" id="GO:0033567">
    <property type="term" value="P:DNA replication, Okazaki fragment processing"/>
    <property type="evidence" value="ECO:0007669"/>
    <property type="project" value="InterPro"/>
</dbReference>
<organism evidence="4">
    <name type="scientific">uncultured Caudovirales phage</name>
    <dbReference type="NCBI Taxonomy" id="2100421"/>
    <lineage>
        <taxon>Viruses</taxon>
        <taxon>Duplodnaviria</taxon>
        <taxon>Heunggongvirae</taxon>
        <taxon>Uroviricota</taxon>
        <taxon>Caudoviricetes</taxon>
        <taxon>Peduoviridae</taxon>
        <taxon>Maltschvirus</taxon>
        <taxon>Maltschvirus maltsch</taxon>
    </lineage>
</organism>
<keyword evidence="2" id="KW-0378">Hydrolase</keyword>
<dbReference type="SUPFAM" id="SSF88723">
    <property type="entry name" value="PIN domain-like"/>
    <property type="match status" value="1"/>
</dbReference>
<feature type="domain" description="5'-3' exonuclease" evidence="3">
    <location>
        <begin position="32"/>
        <end position="228"/>
    </location>
</feature>
<dbReference type="CDD" id="cd09860">
    <property type="entry name" value="PIN_T4-like"/>
    <property type="match status" value="1"/>
</dbReference>
<dbReference type="SUPFAM" id="SSF47807">
    <property type="entry name" value="5' to 3' exonuclease, C-terminal subdomain"/>
    <property type="match status" value="1"/>
</dbReference>
<dbReference type="GO" id="GO:0003677">
    <property type="term" value="F:DNA binding"/>
    <property type="evidence" value="ECO:0007669"/>
    <property type="project" value="InterPro"/>
</dbReference>
<protein>
    <submittedName>
        <fullName evidence="4">RnaseH</fullName>
    </submittedName>
</protein>
<evidence type="ECO:0000256" key="2">
    <source>
        <dbReference type="ARBA" id="ARBA00022801"/>
    </source>
</evidence>
<reference evidence="4" key="1">
    <citation type="submission" date="2020-04" db="EMBL/GenBank/DDBJ databases">
        <authorList>
            <person name="Chiriac C."/>
            <person name="Salcher M."/>
            <person name="Ghai R."/>
            <person name="Kavagutti S V."/>
        </authorList>
    </citation>
    <scope>NUCLEOTIDE SEQUENCE</scope>
</reference>
<dbReference type="InterPro" id="IPR038969">
    <property type="entry name" value="FEN"/>
</dbReference>
<dbReference type="GO" id="GO:0017108">
    <property type="term" value="F:5'-flap endonuclease activity"/>
    <property type="evidence" value="ECO:0007669"/>
    <property type="project" value="InterPro"/>
</dbReference>
<dbReference type="InterPro" id="IPR036279">
    <property type="entry name" value="5-3_exonuclease_C_sf"/>
</dbReference>
<evidence type="ECO:0000256" key="1">
    <source>
        <dbReference type="ARBA" id="ARBA00022722"/>
    </source>
</evidence>
<dbReference type="InterPro" id="IPR029060">
    <property type="entry name" value="PIN-like_dom_sf"/>
</dbReference>
<dbReference type="InterPro" id="IPR020046">
    <property type="entry name" value="5-3_exonucl_a-hlix_arch_N"/>
</dbReference>
<dbReference type="Gene3D" id="1.10.150.20">
    <property type="entry name" value="5' to 3' exonuclease, C-terminal subdomain"/>
    <property type="match status" value="1"/>
</dbReference>
<dbReference type="Pfam" id="PF09293">
    <property type="entry name" value="RNaseH_C"/>
    <property type="match status" value="1"/>
</dbReference>
<dbReference type="InterPro" id="IPR002421">
    <property type="entry name" value="5-3_exonuclease"/>
</dbReference>
<dbReference type="InterPro" id="IPR036276">
    <property type="entry name" value="T4_RNaseH_C"/>
</dbReference>
<evidence type="ECO:0000313" key="4">
    <source>
        <dbReference type="EMBL" id="CAB4143432.1"/>
    </source>
</evidence>
<dbReference type="GO" id="GO:0008409">
    <property type="term" value="F:5'-3' exonuclease activity"/>
    <property type="evidence" value="ECO:0007669"/>
    <property type="project" value="InterPro"/>
</dbReference>
<gene>
    <name evidence="4" type="ORF">UFOVP447_146</name>
</gene>
<dbReference type="Pfam" id="PF02739">
    <property type="entry name" value="5_3_exonuc_N"/>
    <property type="match status" value="1"/>
</dbReference>
<name>A0A6J5MB13_9CAUD</name>
<dbReference type="PANTHER" id="PTHR42646">
    <property type="entry name" value="FLAP ENDONUCLEASE XNI"/>
    <property type="match status" value="1"/>
</dbReference>
<keyword evidence="1" id="KW-0540">Nuclease</keyword>
<dbReference type="Gene3D" id="3.40.50.1010">
    <property type="entry name" value="5'-nuclease"/>
    <property type="match status" value="1"/>
</dbReference>